<dbReference type="Pfam" id="PF02214">
    <property type="entry name" value="BTB_2"/>
    <property type="match status" value="1"/>
</dbReference>
<comment type="subcellular location">
    <subcellularLocation>
        <location evidence="1">Membrane</location>
    </subcellularLocation>
</comment>
<evidence type="ECO:0000313" key="12">
    <source>
        <dbReference type="EMBL" id="WAQ95367.1"/>
    </source>
</evidence>
<dbReference type="SMART" id="SM00408">
    <property type="entry name" value="IGc2"/>
    <property type="match status" value="1"/>
</dbReference>
<accession>A0ABY7DCH9</accession>
<feature type="domain" description="Ig-like" evidence="11">
    <location>
        <begin position="1"/>
        <end position="64"/>
    </location>
</feature>
<keyword evidence="3" id="KW-0677">Repeat</keyword>
<organism evidence="12 13">
    <name type="scientific">Mya arenaria</name>
    <name type="common">Soft-shell clam</name>
    <dbReference type="NCBI Taxonomy" id="6604"/>
    <lineage>
        <taxon>Eukaryota</taxon>
        <taxon>Metazoa</taxon>
        <taxon>Spiralia</taxon>
        <taxon>Lophotrochozoa</taxon>
        <taxon>Mollusca</taxon>
        <taxon>Bivalvia</taxon>
        <taxon>Autobranchia</taxon>
        <taxon>Heteroconchia</taxon>
        <taxon>Euheterodonta</taxon>
        <taxon>Imparidentia</taxon>
        <taxon>Neoheterodontei</taxon>
        <taxon>Myida</taxon>
        <taxon>Myoidea</taxon>
        <taxon>Myidae</taxon>
        <taxon>Mya</taxon>
    </lineage>
</organism>
<keyword evidence="2" id="KW-0812">Transmembrane</keyword>
<evidence type="ECO:0000259" key="9">
    <source>
        <dbReference type="PROSITE" id="PS50041"/>
    </source>
</evidence>
<dbReference type="SUPFAM" id="SSF54695">
    <property type="entry name" value="POZ domain"/>
    <property type="match status" value="1"/>
</dbReference>
<dbReference type="CDD" id="cd00037">
    <property type="entry name" value="CLECT"/>
    <property type="match status" value="1"/>
</dbReference>
<evidence type="ECO:0000256" key="5">
    <source>
        <dbReference type="ARBA" id="ARBA00022889"/>
    </source>
</evidence>
<keyword evidence="13" id="KW-1185">Reference proteome</keyword>
<evidence type="ECO:0000256" key="7">
    <source>
        <dbReference type="ARBA" id="ARBA00023136"/>
    </source>
</evidence>
<evidence type="ECO:0000259" key="11">
    <source>
        <dbReference type="PROSITE" id="PS50835"/>
    </source>
</evidence>
<dbReference type="InterPro" id="IPR016187">
    <property type="entry name" value="CTDL_fold"/>
</dbReference>
<feature type="domain" description="Cadherin" evidence="10">
    <location>
        <begin position="154"/>
        <end position="262"/>
    </location>
</feature>
<keyword evidence="4 8" id="KW-0106">Calcium</keyword>
<dbReference type="Gene3D" id="3.10.100.10">
    <property type="entry name" value="Mannose-Binding Protein A, subunit A"/>
    <property type="match status" value="1"/>
</dbReference>
<dbReference type="InterPro" id="IPR002126">
    <property type="entry name" value="Cadherin-like_dom"/>
</dbReference>
<dbReference type="PROSITE" id="PS50041">
    <property type="entry name" value="C_TYPE_LECTIN_2"/>
    <property type="match status" value="1"/>
</dbReference>
<dbReference type="InterPro" id="IPR000210">
    <property type="entry name" value="BTB/POZ_dom"/>
</dbReference>
<dbReference type="PANTHER" id="PTHR24025">
    <property type="entry name" value="DESMOGLEIN FAMILY MEMBER"/>
    <property type="match status" value="1"/>
</dbReference>
<proteinExistence type="predicted"/>
<dbReference type="SMART" id="SM00225">
    <property type="entry name" value="BTB"/>
    <property type="match status" value="1"/>
</dbReference>
<dbReference type="PRINTS" id="PR00205">
    <property type="entry name" value="CADHERIN"/>
</dbReference>
<dbReference type="SMART" id="SM00112">
    <property type="entry name" value="CA"/>
    <property type="match status" value="1"/>
</dbReference>
<reference evidence="12" key="1">
    <citation type="submission" date="2022-11" db="EMBL/GenBank/DDBJ databases">
        <title>Centuries of genome instability and evolution in soft-shell clam transmissible cancer (bioRxiv).</title>
        <authorList>
            <person name="Hart S.F.M."/>
            <person name="Yonemitsu M.A."/>
            <person name="Giersch R.M."/>
            <person name="Beal B.F."/>
            <person name="Arriagada G."/>
            <person name="Davis B.W."/>
            <person name="Ostrander E.A."/>
            <person name="Goff S.P."/>
            <person name="Metzger M.J."/>
        </authorList>
    </citation>
    <scope>NUCLEOTIDE SEQUENCE</scope>
    <source>
        <strain evidence="12">MELC-2E11</strain>
        <tissue evidence="12">Siphon/mantle</tissue>
    </source>
</reference>
<name>A0ABY7DCH9_MYAAR</name>
<dbReference type="SUPFAM" id="SSF56436">
    <property type="entry name" value="C-type lectin-like"/>
    <property type="match status" value="1"/>
</dbReference>
<dbReference type="PANTHER" id="PTHR24025:SF31">
    <property type="entry name" value="NEURAL-CADHERIN"/>
    <property type="match status" value="1"/>
</dbReference>
<evidence type="ECO:0000256" key="1">
    <source>
        <dbReference type="ARBA" id="ARBA00004370"/>
    </source>
</evidence>
<dbReference type="SUPFAM" id="SSF48726">
    <property type="entry name" value="Immunoglobulin"/>
    <property type="match status" value="1"/>
</dbReference>
<dbReference type="InterPro" id="IPR003131">
    <property type="entry name" value="T1-type_BTB"/>
</dbReference>
<feature type="domain" description="Cadherin" evidence="10">
    <location>
        <begin position="28"/>
        <end position="153"/>
    </location>
</feature>
<dbReference type="InterPro" id="IPR011333">
    <property type="entry name" value="SKP1/BTB/POZ_sf"/>
</dbReference>
<feature type="domain" description="C-type lectin" evidence="9">
    <location>
        <begin position="488"/>
        <end position="604"/>
    </location>
</feature>
<evidence type="ECO:0000259" key="10">
    <source>
        <dbReference type="PROSITE" id="PS50268"/>
    </source>
</evidence>
<dbReference type="InterPro" id="IPR007110">
    <property type="entry name" value="Ig-like_dom"/>
</dbReference>
<dbReference type="InterPro" id="IPR016186">
    <property type="entry name" value="C-type_lectin-like/link_sf"/>
</dbReference>
<dbReference type="SUPFAM" id="SSF49313">
    <property type="entry name" value="Cadherin-like"/>
    <property type="match status" value="3"/>
</dbReference>
<sequence length="607" mass="66562">MMNVITCSASCFPQCTMTWMKTGKIISSSSELNIEQLEREEAGVYVCTARNPSSSQYNHTALFTFNVTDDGASISVEPADDTTRRFVTVHVSGGPSPWTVTVRNSIPLDKDIATGGQSSIGLRFSLSDADGNTIVTRITTLYLTDVNDNAPVFLNKPYTWYIYEKPYNTSTFYKINATDFDSNRNGRISYFMQSQHTASEYLDAFSIDIVSGMVHLQKPLDYETNNFYQFTITAMDGGSPPLTTTTDLIISVRDVQDTAPFFTGGPYHAEVQEEVPRGTYVLRVNAVDGDTGSPNNIIYTMLNNTVLDINDNAPIFSQKFYTAYIPDNSSPGSAITVANEIIVKDNDEITATGPPPLQFESSALLNITITPGGTYLCNGGHTQNVAVSSTFPINTTPITTSPLPVPGNGEQQIVSLNVGGSVFQTSLATIQRVPANSVLMATPSFIDRDPTHFRVILDYLRDKGSFDAGRLPSHILDLHEIIAEAMYYQLDELAHISSDYTNGKVLCKAVGGYPVMIQTKTESDYLKQQLTIAGSGIVYIGLVEQSHGVWVWDKTQTALTFQEWALNEPYNCYPCIEQCVGMVPTTSSSWNDLACGLSLPMLCELNV</sequence>
<dbReference type="Pfam" id="PF00028">
    <property type="entry name" value="Cadherin"/>
    <property type="match status" value="1"/>
</dbReference>
<evidence type="ECO:0000313" key="13">
    <source>
        <dbReference type="Proteomes" id="UP001164746"/>
    </source>
</evidence>
<dbReference type="InterPro" id="IPR013783">
    <property type="entry name" value="Ig-like_fold"/>
</dbReference>
<keyword evidence="6" id="KW-1133">Transmembrane helix</keyword>
<protein>
    <submittedName>
        <fullName evidence="12">CDHR1-like protein</fullName>
    </submittedName>
</protein>
<dbReference type="InterPro" id="IPR036179">
    <property type="entry name" value="Ig-like_dom_sf"/>
</dbReference>
<dbReference type="Gene3D" id="2.60.40.10">
    <property type="entry name" value="Immunoglobulins"/>
    <property type="match status" value="1"/>
</dbReference>
<feature type="domain" description="Cadherin" evidence="10">
    <location>
        <begin position="271"/>
        <end position="316"/>
    </location>
</feature>
<dbReference type="CDD" id="cd11304">
    <property type="entry name" value="Cadherin_repeat"/>
    <property type="match status" value="2"/>
</dbReference>
<evidence type="ECO:0000256" key="8">
    <source>
        <dbReference type="PROSITE-ProRule" id="PRU00043"/>
    </source>
</evidence>
<dbReference type="Gene3D" id="2.60.40.60">
    <property type="entry name" value="Cadherins"/>
    <property type="match status" value="3"/>
</dbReference>
<dbReference type="Gene3D" id="3.30.710.10">
    <property type="entry name" value="Potassium Channel Kv1.1, Chain A"/>
    <property type="match status" value="1"/>
</dbReference>
<dbReference type="SMART" id="SM00034">
    <property type="entry name" value="CLECT"/>
    <property type="match status" value="1"/>
</dbReference>
<dbReference type="InterPro" id="IPR001304">
    <property type="entry name" value="C-type_lectin-like"/>
</dbReference>
<keyword evidence="7" id="KW-0472">Membrane</keyword>
<dbReference type="InterPro" id="IPR003598">
    <property type="entry name" value="Ig_sub2"/>
</dbReference>
<evidence type="ECO:0000256" key="3">
    <source>
        <dbReference type="ARBA" id="ARBA00022737"/>
    </source>
</evidence>
<evidence type="ECO:0000256" key="4">
    <source>
        <dbReference type="ARBA" id="ARBA00022837"/>
    </source>
</evidence>
<dbReference type="EMBL" id="CP111013">
    <property type="protein sequence ID" value="WAQ95367.1"/>
    <property type="molecule type" value="Genomic_DNA"/>
</dbReference>
<dbReference type="PROSITE" id="PS50268">
    <property type="entry name" value="CADHERIN_2"/>
    <property type="match status" value="3"/>
</dbReference>
<gene>
    <name evidence="12" type="ORF">MAR_028057</name>
</gene>
<evidence type="ECO:0000256" key="6">
    <source>
        <dbReference type="ARBA" id="ARBA00022989"/>
    </source>
</evidence>
<dbReference type="InterPro" id="IPR015919">
    <property type="entry name" value="Cadherin-like_sf"/>
</dbReference>
<dbReference type="InterPro" id="IPR050971">
    <property type="entry name" value="Cadherin-domain_protein"/>
</dbReference>
<dbReference type="PROSITE" id="PS50835">
    <property type="entry name" value="IG_LIKE"/>
    <property type="match status" value="1"/>
</dbReference>
<dbReference type="Pfam" id="PF00059">
    <property type="entry name" value="Lectin_C"/>
    <property type="match status" value="1"/>
</dbReference>
<dbReference type="Proteomes" id="UP001164746">
    <property type="component" value="Chromosome 2"/>
</dbReference>
<evidence type="ECO:0000256" key="2">
    <source>
        <dbReference type="ARBA" id="ARBA00022692"/>
    </source>
</evidence>
<keyword evidence="5" id="KW-0130">Cell adhesion</keyword>